<dbReference type="UniPathway" id="UPA00098">
    <property type="reaction ID" value="UER00361"/>
</dbReference>
<organism evidence="10 11">
    <name type="scientific">Pseudoalteromonas luteoviolacea S4054</name>
    <dbReference type="NCBI Taxonomy" id="1129367"/>
    <lineage>
        <taxon>Bacteria</taxon>
        <taxon>Pseudomonadati</taxon>
        <taxon>Pseudomonadota</taxon>
        <taxon>Gammaproteobacteria</taxon>
        <taxon>Alteromonadales</taxon>
        <taxon>Pseudoalteromonadaceae</taxon>
        <taxon>Pseudoalteromonas</taxon>
    </lineage>
</organism>
<dbReference type="AlphaFoldDB" id="A0A0F6AIK5"/>
<reference evidence="10 11" key="1">
    <citation type="journal article" date="2015" name="BMC Genomics">
        <title>Genome mining reveals unlocked bioactive potential of marine Gram-negative bacteria.</title>
        <authorList>
            <person name="Machado H."/>
            <person name="Sonnenschein E.C."/>
            <person name="Melchiorsen J."/>
            <person name="Gram L."/>
        </authorList>
    </citation>
    <scope>NUCLEOTIDE SEQUENCE [LARGE SCALE GENOMIC DNA]</scope>
    <source>
        <strain evidence="10 11">S4054</strain>
    </source>
</reference>
<dbReference type="InterPro" id="IPR008927">
    <property type="entry name" value="6-PGluconate_DH-like_C_sf"/>
</dbReference>
<accession>A0A0F6AIK5</accession>
<dbReference type="PATRIC" id="fig|1129367.4.peg.638"/>
<dbReference type="GO" id="GO:0005737">
    <property type="term" value="C:cytoplasm"/>
    <property type="evidence" value="ECO:0007669"/>
    <property type="project" value="UniProtKB-SubCell"/>
</dbReference>
<dbReference type="InterPro" id="IPR036291">
    <property type="entry name" value="NAD(P)-bd_dom_sf"/>
</dbReference>
<feature type="binding site" evidence="6">
    <location>
        <begin position="20"/>
        <end position="25"/>
    </location>
    <ligand>
        <name>NADP(+)</name>
        <dbReference type="ChEBI" id="CHEBI:58349"/>
    </ligand>
</feature>
<feature type="binding site" evidence="6">
    <location>
        <position position="68"/>
    </location>
    <ligand>
        <name>NADPH</name>
        <dbReference type="ChEBI" id="CHEBI:57783"/>
    </ligand>
</feature>
<dbReference type="Proteomes" id="UP000033434">
    <property type="component" value="Unassembled WGS sequence"/>
</dbReference>
<keyword evidence="2 4" id="KW-0521">NADP</keyword>
<evidence type="ECO:0000313" key="11">
    <source>
        <dbReference type="Proteomes" id="UP000033434"/>
    </source>
</evidence>
<keyword evidence="4 7" id="KW-0641">Proline biosynthesis</keyword>
<feature type="domain" description="Pyrroline-5-carboxylate reductase catalytic N-terminal" evidence="8">
    <location>
        <begin position="16"/>
        <end position="112"/>
    </location>
</feature>
<keyword evidence="3 4" id="KW-0560">Oxidoreductase</keyword>
<dbReference type="InterPro" id="IPR053790">
    <property type="entry name" value="P5CR-like_CS"/>
</dbReference>
<dbReference type="InterPro" id="IPR028939">
    <property type="entry name" value="P5C_Rdtase_cat_N"/>
</dbReference>
<comment type="subcellular location">
    <subcellularLocation>
        <location evidence="4">Cytoplasm</location>
    </subcellularLocation>
</comment>
<evidence type="ECO:0000259" key="9">
    <source>
        <dbReference type="Pfam" id="PF14748"/>
    </source>
</evidence>
<comment type="similarity">
    <text evidence="1 4 7">Belongs to the pyrroline-5-carboxylate reductase family.</text>
</comment>
<evidence type="ECO:0000256" key="5">
    <source>
        <dbReference type="NCBIfam" id="TIGR00112"/>
    </source>
</evidence>
<dbReference type="GO" id="GO:0004735">
    <property type="term" value="F:pyrroline-5-carboxylate reductase activity"/>
    <property type="evidence" value="ECO:0007669"/>
    <property type="project" value="UniProtKB-UniRule"/>
</dbReference>
<dbReference type="PROSITE" id="PS00521">
    <property type="entry name" value="P5CR"/>
    <property type="match status" value="1"/>
</dbReference>
<evidence type="ECO:0000256" key="3">
    <source>
        <dbReference type="ARBA" id="ARBA00023002"/>
    </source>
</evidence>
<dbReference type="SUPFAM" id="SSF48179">
    <property type="entry name" value="6-phosphogluconate dehydrogenase C-terminal domain-like"/>
    <property type="match status" value="1"/>
</dbReference>
<dbReference type="PIRSF" id="PIRSF000193">
    <property type="entry name" value="Pyrrol-5-carb_rd"/>
    <property type="match status" value="1"/>
</dbReference>
<comment type="catalytic activity">
    <reaction evidence="4 7">
        <text>L-proline + NADP(+) = (S)-1-pyrroline-5-carboxylate + NADPH + 2 H(+)</text>
        <dbReference type="Rhea" id="RHEA:14109"/>
        <dbReference type="ChEBI" id="CHEBI:15378"/>
        <dbReference type="ChEBI" id="CHEBI:17388"/>
        <dbReference type="ChEBI" id="CHEBI:57783"/>
        <dbReference type="ChEBI" id="CHEBI:58349"/>
        <dbReference type="ChEBI" id="CHEBI:60039"/>
        <dbReference type="EC" id="1.5.1.2"/>
    </reaction>
</comment>
<dbReference type="EMBL" id="AUXW01000057">
    <property type="protein sequence ID" value="KKE85409.1"/>
    <property type="molecule type" value="Genomic_DNA"/>
</dbReference>
<dbReference type="Pfam" id="PF03807">
    <property type="entry name" value="F420_oxidored"/>
    <property type="match status" value="1"/>
</dbReference>
<dbReference type="PANTHER" id="PTHR11645">
    <property type="entry name" value="PYRROLINE-5-CARBOXYLATE REDUCTASE"/>
    <property type="match status" value="1"/>
</dbReference>
<evidence type="ECO:0000256" key="2">
    <source>
        <dbReference type="ARBA" id="ARBA00022857"/>
    </source>
</evidence>
<comment type="pathway">
    <text evidence="4 7">Amino-acid biosynthesis; L-proline biosynthesis; L-proline from L-glutamate 5-semialdehyde: step 1/1.</text>
</comment>
<comment type="catalytic activity">
    <reaction evidence="4">
        <text>L-proline + NAD(+) = (S)-1-pyrroline-5-carboxylate + NADH + 2 H(+)</text>
        <dbReference type="Rhea" id="RHEA:14105"/>
        <dbReference type="ChEBI" id="CHEBI:15378"/>
        <dbReference type="ChEBI" id="CHEBI:17388"/>
        <dbReference type="ChEBI" id="CHEBI:57540"/>
        <dbReference type="ChEBI" id="CHEBI:57945"/>
        <dbReference type="ChEBI" id="CHEBI:60039"/>
        <dbReference type="EC" id="1.5.1.2"/>
    </reaction>
</comment>
<sequence length="284" mass="30811">MEKDNKGYINNMSNKTIAFIGTGNMSYAIIGGMLKSGFSANNIIATNRNQEKLNKVANDFNVQTTSDNLDAITRADVIVLSVKPQMMEALCDTFKSAQIDLSQKVIVSVAAGITLSRLKEMLQCETKLVRCMPNTPSLVGLGVSGLFSHDVDEQEKAFIDQVFSATGITAWLTEESQINDIIAVTGSSPAYFFLFMQAIEEKARSLGFDEQQARLLVQQTALGAAQMAVAQPDVTLEQLRANVTSKGGTTHAAIESMKDNQLPQIVANAMDACIARAEEMETQI</sequence>
<evidence type="ECO:0000259" key="8">
    <source>
        <dbReference type="Pfam" id="PF03807"/>
    </source>
</evidence>
<protein>
    <recommendedName>
        <fullName evidence="4 5">Pyrroline-5-carboxylate reductase</fullName>
        <shortName evidence="4">P5C reductase</shortName>
        <shortName evidence="4">P5CR</shortName>
        <ecNumber evidence="4 5">1.5.1.2</ecNumber>
    </recommendedName>
    <alternativeName>
        <fullName evidence="4">PCA reductase</fullName>
    </alternativeName>
</protein>
<comment type="caution">
    <text evidence="10">The sequence shown here is derived from an EMBL/GenBank/DDBJ whole genome shotgun (WGS) entry which is preliminary data.</text>
</comment>
<keyword evidence="4" id="KW-0963">Cytoplasm</keyword>
<feature type="domain" description="Pyrroline-5-carboxylate reductase dimerisation" evidence="9">
    <location>
        <begin position="175"/>
        <end position="280"/>
    </location>
</feature>
<dbReference type="Pfam" id="PF14748">
    <property type="entry name" value="P5CR_dimer"/>
    <property type="match status" value="1"/>
</dbReference>
<evidence type="ECO:0000313" key="10">
    <source>
        <dbReference type="EMBL" id="KKE85409.1"/>
    </source>
</evidence>
<dbReference type="Gene3D" id="1.10.3730.10">
    <property type="entry name" value="ProC C-terminal domain-like"/>
    <property type="match status" value="1"/>
</dbReference>
<dbReference type="SUPFAM" id="SSF51735">
    <property type="entry name" value="NAD(P)-binding Rossmann-fold domains"/>
    <property type="match status" value="1"/>
</dbReference>
<comment type="function">
    <text evidence="4">Catalyzes the reduction of 1-pyrroline-5-carboxylate (PCA) to L-proline.</text>
</comment>
<evidence type="ECO:0000256" key="6">
    <source>
        <dbReference type="PIRSR" id="PIRSR000193-1"/>
    </source>
</evidence>
<dbReference type="Gene3D" id="3.40.50.720">
    <property type="entry name" value="NAD(P)-binding Rossmann-like Domain"/>
    <property type="match status" value="1"/>
</dbReference>
<dbReference type="HAMAP" id="MF_01925">
    <property type="entry name" value="P5C_reductase"/>
    <property type="match status" value="1"/>
</dbReference>
<dbReference type="InterPro" id="IPR029036">
    <property type="entry name" value="P5CR_dimer"/>
</dbReference>
<dbReference type="EC" id="1.5.1.2" evidence="4 5"/>
<evidence type="ECO:0000256" key="1">
    <source>
        <dbReference type="ARBA" id="ARBA00005525"/>
    </source>
</evidence>
<evidence type="ECO:0000256" key="7">
    <source>
        <dbReference type="RuleBase" id="RU003903"/>
    </source>
</evidence>
<dbReference type="FunFam" id="1.10.3730.10:FF:000001">
    <property type="entry name" value="Pyrroline-5-carboxylate reductase"/>
    <property type="match status" value="1"/>
</dbReference>
<dbReference type="InterPro" id="IPR000304">
    <property type="entry name" value="Pyrroline-COOH_reductase"/>
</dbReference>
<name>A0A0F6AIK5_9GAMM</name>
<keyword evidence="4 7" id="KW-0028">Amino-acid biosynthesis</keyword>
<dbReference type="NCBIfam" id="TIGR00112">
    <property type="entry name" value="proC"/>
    <property type="match status" value="1"/>
</dbReference>
<evidence type="ECO:0000256" key="4">
    <source>
        <dbReference type="HAMAP-Rule" id="MF_01925"/>
    </source>
</evidence>
<dbReference type="GO" id="GO:0055129">
    <property type="term" value="P:L-proline biosynthetic process"/>
    <property type="evidence" value="ECO:0007669"/>
    <property type="project" value="UniProtKB-UniRule"/>
</dbReference>
<proteinExistence type="inferred from homology"/>
<gene>
    <name evidence="4" type="primary">proC</name>
    <name evidence="10" type="ORF">N479_05240</name>
</gene>
<dbReference type="PANTHER" id="PTHR11645:SF0">
    <property type="entry name" value="PYRROLINE-5-CARBOXYLATE REDUCTASE 3"/>
    <property type="match status" value="1"/>
</dbReference>